<keyword evidence="4 5" id="KW-0472">Membrane</keyword>
<evidence type="ECO:0000259" key="6">
    <source>
        <dbReference type="Pfam" id="PF13515"/>
    </source>
</evidence>
<dbReference type="Proteomes" id="UP000028681">
    <property type="component" value="Chromosome"/>
</dbReference>
<reference evidence="7 8" key="1">
    <citation type="journal article" date="2012" name="PLoS ONE">
        <title>Edwardsiella comparative phylogenomics reveal the new intra/inter-species taxonomic relationships, virulence evolution and niche adaptation mechanisms.</title>
        <authorList>
            <person name="Yang M."/>
            <person name="Lv Y."/>
            <person name="Xiao J."/>
            <person name="Wu H."/>
            <person name="Zheng H."/>
            <person name="Liu Q."/>
            <person name="Zhang Y."/>
            <person name="Wang Q."/>
        </authorList>
    </citation>
    <scope>NUCLEOTIDE SEQUENCE [LARGE SCALE GENOMIC DNA]</scope>
    <source>
        <strain evidence="8">080813</strain>
    </source>
</reference>
<dbReference type="InterPro" id="IPR049453">
    <property type="entry name" value="Memb_transporter_dom"/>
</dbReference>
<gene>
    <name evidence="7" type="ORF">ETEE_1222</name>
</gene>
<feature type="domain" description="Integral membrane bound transporter" evidence="6">
    <location>
        <begin position="30"/>
        <end position="158"/>
    </location>
</feature>
<evidence type="ECO:0000256" key="5">
    <source>
        <dbReference type="SAM" id="Phobius"/>
    </source>
</evidence>
<feature type="transmembrane region" description="Helical" evidence="5">
    <location>
        <begin position="111"/>
        <end position="131"/>
    </location>
</feature>
<feature type="transmembrane region" description="Helical" evidence="5">
    <location>
        <begin position="269"/>
        <end position="292"/>
    </location>
</feature>
<feature type="transmembrane region" description="Helical" evidence="5">
    <location>
        <begin position="143"/>
        <end position="164"/>
    </location>
</feature>
<evidence type="ECO:0000313" key="7">
    <source>
        <dbReference type="EMBL" id="AIJ07681.1"/>
    </source>
</evidence>
<accession>A0A076LI08</accession>
<dbReference type="AlphaFoldDB" id="A0A076LI08"/>
<keyword evidence="3 5" id="KW-1133">Transmembrane helix</keyword>
<evidence type="ECO:0000256" key="3">
    <source>
        <dbReference type="ARBA" id="ARBA00022989"/>
    </source>
</evidence>
<dbReference type="Pfam" id="PF13515">
    <property type="entry name" value="FUSC_2"/>
    <property type="match status" value="1"/>
</dbReference>
<feature type="transmembrane region" description="Helical" evidence="5">
    <location>
        <begin position="73"/>
        <end position="105"/>
    </location>
</feature>
<dbReference type="RefSeq" id="WP_034165862.1">
    <property type="nucleotide sequence ID" value="NZ_CP006664.1"/>
</dbReference>
<dbReference type="KEGG" id="ete:ETEE_1222"/>
<keyword evidence="2 5" id="KW-0812">Transmembrane</keyword>
<sequence>MRLSGAKTPLPPLVLHQMASAAVSMVVAQLLIAWVPLVQGFWVPLTALVVSLTITSSSAAFRRGFQRVLGTMCGVALGSCGILLIDHTAIFLILLVLTGTLAYWSKCLSRYYGLFVCLITTLVAMLLASFFNHQRPLLWTLLSYRLIDTLCGALVAYLCSLLIMPRHQHDQVFATLTGLLRRIAGFNRSCLLAAGGEWRVPEGAFFHHFEELEHYVHGNLPIWSYDLLFDRYIYARFQLFTHRISRLMLTLNLLHSLTTRLHLAVDDPWYRALCLNSVALTGVIDAIVALRLDLARRRLRRLERINRLIGRQALAASGEDGERRAQVSALLLSIEHDVAAMLNGVSLTFLCDKAREDRRLRLPPGAHRRSGRQA</sequence>
<dbReference type="GO" id="GO:0016020">
    <property type="term" value="C:membrane"/>
    <property type="evidence" value="ECO:0007669"/>
    <property type="project" value="UniProtKB-SubCell"/>
</dbReference>
<organism evidence="7 8">
    <name type="scientific">Edwardsiella anguillarum ET080813</name>
    <dbReference type="NCBI Taxonomy" id="667120"/>
    <lineage>
        <taxon>Bacteria</taxon>
        <taxon>Pseudomonadati</taxon>
        <taxon>Pseudomonadota</taxon>
        <taxon>Gammaproteobacteria</taxon>
        <taxon>Enterobacterales</taxon>
        <taxon>Hafniaceae</taxon>
        <taxon>Edwardsiella</taxon>
    </lineage>
</organism>
<evidence type="ECO:0000256" key="1">
    <source>
        <dbReference type="ARBA" id="ARBA00004141"/>
    </source>
</evidence>
<proteinExistence type="predicted"/>
<protein>
    <recommendedName>
        <fullName evidence="6">Integral membrane bound transporter domain-containing protein</fullName>
    </recommendedName>
</protein>
<dbReference type="GeneID" id="33938884"/>
<dbReference type="HOGENOM" id="CLU_743433_0_0_6"/>
<evidence type="ECO:0000256" key="4">
    <source>
        <dbReference type="ARBA" id="ARBA00023136"/>
    </source>
</evidence>
<evidence type="ECO:0000313" key="8">
    <source>
        <dbReference type="Proteomes" id="UP000028681"/>
    </source>
</evidence>
<evidence type="ECO:0000256" key="2">
    <source>
        <dbReference type="ARBA" id="ARBA00022692"/>
    </source>
</evidence>
<comment type="subcellular location">
    <subcellularLocation>
        <location evidence="1">Membrane</location>
        <topology evidence="1">Multi-pass membrane protein</topology>
    </subcellularLocation>
</comment>
<dbReference type="EMBL" id="CP006664">
    <property type="protein sequence ID" value="AIJ07681.1"/>
    <property type="molecule type" value="Genomic_DNA"/>
</dbReference>
<feature type="transmembrane region" description="Helical" evidence="5">
    <location>
        <begin position="41"/>
        <end position="61"/>
    </location>
</feature>
<feature type="transmembrane region" description="Helical" evidence="5">
    <location>
        <begin position="12"/>
        <end position="35"/>
    </location>
</feature>
<name>A0A076LI08_9GAMM</name>